<reference evidence="1" key="1">
    <citation type="submission" date="2024-07" db="EMBL/GenBank/DDBJ databases">
        <authorList>
            <person name="Kim Y.J."/>
            <person name="Jeong J.Y."/>
        </authorList>
    </citation>
    <scope>NUCLEOTIDE SEQUENCE</scope>
    <source>
        <strain evidence="1">GIHE-MW2</strain>
    </source>
</reference>
<organism evidence="1">
    <name type="scientific">Planktothricoides raciborskii GIHE-MW2</name>
    <dbReference type="NCBI Taxonomy" id="2792601"/>
    <lineage>
        <taxon>Bacteria</taxon>
        <taxon>Bacillati</taxon>
        <taxon>Cyanobacteriota</taxon>
        <taxon>Cyanophyceae</taxon>
        <taxon>Oscillatoriophycideae</taxon>
        <taxon>Oscillatoriales</taxon>
        <taxon>Oscillatoriaceae</taxon>
        <taxon>Planktothricoides</taxon>
    </lineage>
</organism>
<dbReference type="RefSeq" id="WP_054466685.1">
    <property type="nucleotide sequence ID" value="NZ_CP159837.1"/>
</dbReference>
<dbReference type="EMBL" id="CP159837">
    <property type="protein sequence ID" value="XCM36662.1"/>
    <property type="molecule type" value="Genomic_DNA"/>
</dbReference>
<gene>
    <name evidence="1" type="ORF">ABWT76_005435</name>
</gene>
<accession>A0AAU8JD49</accession>
<evidence type="ECO:0000313" key="1">
    <source>
        <dbReference type="EMBL" id="XCM36662.1"/>
    </source>
</evidence>
<protein>
    <submittedName>
        <fullName evidence="1">Uncharacterized protein</fullName>
    </submittedName>
</protein>
<sequence>MATNANIGTPIELDLGGRGIRSIDRNTNNQYLIIAGLPDAATATAPKDFRLCSWTGNPSDPPELLLTDLTGLNTGLNIDSSLESLESIVEVPIIITKFENLVILNVLYKLYPSLKVYGISDIPTCRLVLAADTVLDPVPPFAIAAIPVIFPALPEIFPEI</sequence>
<name>A0AAU8JD49_9CYAN</name>
<dbReference type="AlphaFoldDB" id="A0AAU8JD49"/>
<proteinExistence type="predicted"/>